<protein>
    <submittedName>
        <fullName evidence="1">Uncharacterized protein</fullName>
    </submittedName>
</protein>
<dbReference type="EMBL" id="CP000822">
    <property type="protein sequence ID" value="ABV11276.1"/>
    <property type="molecule type" value="Genomic_DNA"/>
</dbReference>
<proteinExistence type="predicted"/>
<dbReference type="EMBL" id="CP000822">
    <property type="protein sequence ID" value="ABV14081.1"/>
    <property type="molecule type" value="Genomic_DNA"/>
</dbReference>
<keyword evidence="6" id="KW-1185">Reference proteome</keyword>
<gene>
    <name evidence="1" type="ordered locus">CKO_00099</name>
    <name evidence="2" type="ordered locus">CKO_02979</name>
    <name evidence="3" type="ordered locus">CKO_03161</name>
    <name evidence="4" type="ordered locus">CKO_03911</name>
    <name evidence="5" type="ordered locus">CKO_04688</name>
</gene>
<evidence type="ECO:0000313" key="5">
    <source>
        <dbReference type="EMBL" id="ABV15735.1"/>
    </source>
</evidence>
<dbReference type="KEGG" id="cko:CKO_00099"/>
<sequence length="49" mass="5685">MNQYREGKAKRTPARGVKKNLKPCTYKQWEPLYGVTAYLLYNGSATYIL</sequence>
<evidence type="ECO:0000313" key="6">
    <source>
        <dbReference type="Proteomes" id="UP000008148"/>
    </source>
</evidence>
<accession>A8ACR3</accession>
<dbReference type="KEGG" id="cko:CKO_02979"/>
<evidence type="ECO:0000313" key="3">
    <source>
        <dbReference type="EMBL" id="ABV14249.1"/>
    </source>
</evidence>
<dbReference type="EMBL" id="CP000822">
    <property type="protein sequence ID" value="ABV14249.1"/>
    <property type="molecule type" value="Genomic_DNA"/>
</dbReference>
<dbReference type="EMBL" id="CP000822">
    <property type="protein sequence ID" value="ABV15735.1"/>
    <property type="molecule type" value="Genomic_DNA"/>
</dbReference>
<dbReference type="HOGENOM" id="CLU_3179664_0_0_6"/>
<dbReference type="AlphaFoldDB" id="A8ACR3"/>
<dbReference type="KEGG" id="cko:CKO_03161"/>
<dbReference type="EMBL" id="CP000822">
    <property type="protein sequence ID" value="ABV14986.1"/>
    <property type="molecule type" value="Genomic_DNA"/>
</dbReference>
<evidence type="ECO:0000313" key="2">
    <source>
        <dbReference type="EMBL" id="ABV14081.1"/>
    </source>
</evidence>
<organism evidence="1 6">
    <name type="scientific">Citrobacter koseri (strain ATCC BAA-895 / CDC 4225-83 / SGSC4696)</name>
    <dbReference type="NCBI Taxonomy" id="290338"/>
    <lineage>
        <taxon>Bacteria</taxon>
        <taxon>Pseudomonadati</taxon>
        <taxon>Pseudomonadota</taxon>
        <taxon>Gammaproteobacteria</taxon>
        <taxon>Enterobacterales</taxon>
        <taxon>Enterobacteriaceae</taxon>
        <taxon>Citrobacter</taxon>
    </lineage>
</organism>
<dbReference type="KEGG" id="cko:CKO_03911"/>
<evidence type="ECO:0000313" key="4">
    <source>
        <dbReference type="EMBL" id="ABV14986.1"/>
    </source>
</evidence>
<dbReference type="Proteomes" id="UP000008148">
    <property type="component" value="Chromosome"/>
</dbReference>
<name>A8ACR3_CITK8</name>
<reference evidence="1 6" key="1">
    <citation type="submission" date="2007-08" db="EMBL/GenBank/DDBJ databases">
        <authorList>
            <consortium name="The Citrobacter koseri Genome Sequencing Project"/>
            <person name="McClelland M."/>
            <person name="Sanderson E.K."/>
            <person name="Porwollik S."/>
            <person name="Spieth J."/>
            <person name="Clifton W.S."/>
            <person name="Latreille P."/>
            <person name="Courtney L."/>
            <person name="Wang C."/>
            <person name="Pepin K."/>
            <person name="Bhonagiri V."/>
            <person name="Nash W."/>
            <person name="Johnson M."/>
            <person name="Thiruvilangam P."/>
            <person name="Wilson R."/>
        </authorList>
    </citation>
    <scope>NUCLEOTIDE SEQUENCE [LARGE SCALE GENOMIC DNA]</scope>
    <source>
        <strain evidence="1">ATCC BAA-895</strain>
        <strain evidence="6">ATCC BAA-895 / CDC 4225-83 / SGSC4696</strain>
    </source>
</reference>
<evidence type="ECO:0000313" key="1">
    <source>
        <dbReference type="EMBL" id="ABV11276.1"/>
    </source>
</evidence>
<dbReference type="KEGG" id="cko:CKO_04688"/>